<proteinExistence type="predicted"/>
<evidence type="ECO:0000313" key="1">
    <source>
        <dbReference type="EMBL" id="SEM31363.1"/>
    </source>
</evidence>
<keyword evidence="2" id="KW-1185">Reference proteome</keyword>
<gene>
    <name evidence="1" type="ORF">SAMN05414137_123102</name>
</gene>
<dbReference type="RefSeq" id="WP_052439427.1">
    <property type="nucleotide sequence ID" value="NZ_BBPN01000051.1"/>
</dbReference>
<accession>A0A1H7XCE9</accession>
<dbReference type="EMBL" id="FOAZ01000023">
    <property type="protein sequence ID" value="SEM31363.1"/>
    <property type="molecule type" value="Genomic_DNA"/>
</dbReference>
<dbReference type="OrthoDB" id="9980191at2"/>
<name>A0A1H7XCE9_STRJI</name>
<dbReference type="AlphaFoldDB" id="A0A1H7XCE9"/>
<reference evidence="2" key="1">
    <citation type="submission" date="2016-10" db="EMBL/GenBank/DDBJ databases">
        <authorList>
            <person name="Varghese N."/>
        </authorList>
    </citation>
    <scope>NUCLEOTIDE SEQUENCE [LARGE SCALE GENOMIC DNA]</scope>
    <source>
        <strain evidence="2">DSM 45096 / BCRC 16803 / CGMCC 4.1857 / CIP 109030 / JCM 12277 / KCTC 19219 / NBRC 100920 / 33214</strain>
    </source>
</reference>
<protein>
    <submittedName>
        <fullName evidence="1">Uncharacterized protein</fullName>
    </submittedName>
</protein>
<dbReference type="STRING" id="235985.SAMN05414137_123102"/>
<dbReference type="Proteomes" id="UP000183015">
    <property type="component" value="Unassembled WGS sequence"/>
</dbReference>
<evidence type="ECO:0000313" key="2">
    <source>
        <dbReference type="Proteomes" id="UP000183015"/>
    </source>
</evidence>
<sequence>MTDDRPQAAPEEISRLRAVADELTEVAARQQEHWKVEITDGQVTVMMMSPSGQHGVNVMRLRRQIEQ</sequence>
<organism evidence="1 2">
    <name type="scientific">Streptacidiphilus jiangxiensis</name>
    <dbReference type="NCBI Taxonomy" id="235985"/>
    <lineage>
        <taxon>Bacteria</taxon>
        <taxon>Bacillati</taxon>
        <taxon>Actinomycetota</taxon>
        <taxon>Actinomycetes</taxon>
        <taxon>Kitasatosporales</taxon>
        <taxon>Streptomycetaceae</taxon>
        <taxon>Streptacidiphilus</taxon>
    </lineage>
</organism>